<feature type="compositionally biased region" description="Low complexity" evidence="4">
    <location>
        <begin position="152"/>
        <end position="163"/>
    </location>
</feature>
<dbReference type="Pfam" id="PF00011">
    <property type="entry name" value="HSP20"/>
    <property type="match status" value="1"/>
</dbReference>
<keyword evidence="7" id="KW-1185">Reference proteome</keyword>
<organism evidence="6 7">
    <name type="scientific">Daphnia galeata</name>
    <dbReference type="NCBI Taxonomy" id="27404"/>
    <lineage>
        <taxon>Eukaryota</taxon>
        <taxon>Metazoa</taxon>
        <taxon>Ecdysozoa</taxon>
        <taxon>Arthropoda</taxon>
        <taxon>Crustacea</taxon>
        <taxon>Branchiopoda</taxon>
        <taxon>Diplostraca</taxon>
        <taxon>Cladocera</taxon>
        <taxon>Anomopoda</taxon>
        <taxon>Daphniidae</taxon>
        <taxon>Daphnia</taxon>
    </lineage>
</organism>
<dbReference type="OrthoDB" id="6332074at2759"/>
<evidence type="ECO:0000256" key="1">
    <source>
        <dbReference type="ARBA" id="ARBA00023016"/>
    </source>
</evidence>
<name>A0A8J2RQN1_9CRUS</name>
<evidence type="ECO:0000313" key="7">
    <source>
        <dbReference type="Proteomes" id="UP000789390"/>
    </source>
</evidence>
<dbReference type="Gene3D" id="2.60.40.790">
    <property type="match status" value="1"/>
</dbReference>
<dbReference type="EMBL" id="CAKKLH010000115">
    <property type="protein sequence ID" value="CAH0103839.1"/>
    <property type="molecule type" value="Genomic_DNA"/>
</dbReference>
<protein>
    <recommendedName>
        <fullName evidence="5">SHSP domain-containing protein</fullName>
    </recommendedName>
</protein>
<gene>
    <name evidence="6" type="ORF">DGAL_LOCUS6514</name>
</gene>
<dbReference type="InterPro" id="IPR002068">
    <property type="entry name" value="A-crystallin/Hsp20_dom"/>
</dbReference>
<dbReference type="PROSITE" id="PS01031">
    <property type="entry name" value="SHSP"/>
    <property type="match status" value="1"/>
</dbReference>
<dbReference type="InterPro" id="IPR008978">
    <property type="entry name" value="HSP20-like_chaperone"/>
</dbReference>
<accession>A0A8J2RQN1</accession>
<evidence type="ECO:0000256" key="2">
    <source>
        <dbReference type="PROSITE-ProRule" id="PRU00285"/>
    </source>
</evidence>
<feature type="region of interest" description="Disordered" evidence="4">
    <location>
        <begin position="151"/>
        <end position="185"/>
    </location>
</feature>
<dbReference type="GO" id="GO:0051082">
    <property type="term" value="F:unfolded protein binding"/>
    <property type="evidence" value="ECO:0007669"/>
    <property type="project" value="TreeGrafter"/>
</dbReference>
<dbReference type="PRINTS" id="PR00299">
    <property type="entry name" value="ACRYSTALLIN"/>
</dbReference>
<evidence type="ECO:0000259" key="5">
    <source>
        <dbReference type="PROSITE" id="PS01031"/>
    </source>
</evidence>
<keyword evidence="1" id="KW-0346">Stress response</keyword>
<dbReference type="InterPro" id="IPR001436">
    <property type="entry name" value="Alpha-crystallin/sHSP_animal"/>
</dbReference>
<dbReference type="AlphaFoldDB" id="A0A8J2RQN1"/>
<dbReference type="PANTHER" id="PTHR45640:SF13">
    <property type="entry name" value="HEAT SHOCK PROTEIN 22-RELATED"/>
    <property type="match status" value="1"/>
</dbReference>
<evidence type="ECO:0000256" key="3">
    <source>
        <dbReference type="RuleBase" id="RU003616"/>
    </source>
</evidence>
<comment type="similarity">
    <text evidence="2 3">Belongs to the small heat shock protein (HSP20) family.</text>
</comment>
<comment type="caution">
    <text evidence="6">The sequence shown here is derived from an EMBL/GenBank/DDBJ whole genome shotgun (WGS) entry which is preliminary data.</text>
</comment>
<dbReference type="GO" id="GO:0005737">
    <property type="term" value="C:cytoplasm"/>
    <property type="evidence" value="ECO:0007669"/>
    <property type="project" value="TreeGrafter"/>
</dbReference>
<reference evidence="6" key="1">
    <citation type="submission" date="2021-11" db="EMBL/GenBank/DDBJ databases">
        <authorList>
            <person name="Schell T."/>
        </authorList>
    </citation>
    <scope>NUCLEOTIDE SEQUENCE</scope>
    <source>
        <strain evidence="6">M5</strain>
    </source>
</reference>
<dbReference type="SUPFAM" id="SSF49764">
    <property type="entry name" value="HSP20-like chaperones"/>
    <property type="match status" value="1"/>
</dbReference>
<sequence>MALSYYSPLSEMCLGLPCHRDRWGVSHWDPLINWDESLVPKILSVPLLKNPLVEVVSDKDKFQVTLPLGEFKSNEVNVKLVDRSLMITAEHEEKPDEYGHIYRRITRNYLLPRDADCDKLNATFSDNGTLVVCAQKKAIEAGNERKIEIKKVTSQPQQVSQKTKQQETGKAKGTSIPVTHETGKA</sequence>
<dbReference type="GO" id="GO:0042026">
    <property type="term" value="P:protein refolding"/>
    <property type="evidence" value="ECO:0007669"/>
    <property type="project" value="TreeGrafter"/>
</dbReference>
<feature type="domain" description="SHSP" evidence="5">
    <location>
        <begin position="43"/>
        <end position="152"/>
    </location>
</feature>
<dbReference type="GO" id="GO:0005634">
    <property type="term" value="C:nucleus"/>
    <property type="evidence" value="ECO:0007669"/>
    <property type="project" value="TreeGrafter"/>
</dbReference>
<proteinExistence type="inferred from homology"/>
<dbReference type="GO" id="GO:0009408">
    <property type="term" value="P:response to heat"/>
    <property type="evidence" value="ECO:0007669"/>
    <property type="project" value="TreeGrafter"/>
</dbReference>
<dbReference type="PANTHER" id="PTHR45640">
    <property type="entry name" value="HEAT SHOCK PROTEIN HSP-12.2-RELATED"/>
    <property type="match status" value="1"/>
</dbReference>
<dbReference type="Proteomes" id="UP000789390">
    <property type="component" value="Unassembled WGS sequence"/>
</dbReference>
<evidence type="ECO:0000256" key="4">
    <source>
        <dbReference type="SAM" id="MobiDB-lite"/>
    </source>
</evidence>
<evidence type="ECO:0000313" key="6">
    <source>
        <dbReference type="EMBL" id="CAH0103839.1"/>
    </source>
</evidence>
<dbReference type="CDD" id="cd06526">
    <property type="entry name" value="metazoan_ACD"/>
    <property type="match status" value="1"/>
</dbReference>